<dbReference type="OrthoDB" id="2155627at2"/>
<evidence type="ECO:0000259" key="4">
    <source>
        <dbReference type="SMART" id="SM00047"/>
    </source>
</evidence>
<accession>A0A0R1MWH8</accession>
<dbReference type="InterPro" id="IPR002901">
    <property type="entry name" value="MGlyc_endo_b_GlcNAc-like_dom"/>
</dbReference>
<comment type="caution">
    <text evidence="5">The sequence shown here is derived from an EMBL/GenBank/DDBJ whole genome shotgun (WGS) entry which is preliminary data.</text>
</comment>
<feature type="signal peptide" evidence="3">
    <location>
        <begin position="1"/>
        <end position="32"/>
    </location>
</feature>
<dbReference type="PANTHER" id="PTHR33308:SF9">
    <property type="entry name" value="PEPTIDOGLYCAN HYDROLASE FLGJ"/>
    <property type="match status" value="1"/>
</dbReference>
<evidence type="ECO:0000313" key="5">
    <source>
        <dbReference type="EMBL" id="KRL12590.1"/>
    </source>
</evidence>
<organism evidence="5 6">
    <name type="scientific">Schleiferilactobacillus perolens DSM 12744</name>
    <dbReference type="NCBI Taxonomy" id="1423792"/>
    <lineage>
        <taxon>Bacteria</taxon>
        <taxon>Bacillati</taxon>
        <taxon>Bacillota</taxon>
        <taxon>Bacilli</taxon>
        <taxon>Lactobacillales</taxon>
        <taxon>Lactobacillaceae</taxon>
        <taxon>Schleiferilactobacillus</taxon>
    </lineage>
</organism>
<protein>
    <recommendedName>
        <fullName evidence="4">Mannosyl-glycoprotein endo-beta-N-acetylglucosamidase-like domain-containing protein</fullName>
    </recommendedName>
</protein>
<evidence type="ECO:0000256" key="2">
    <source>
        <dbReference type="ARBA" id="ARBA00022801"/>
    </source>
</evidence>
<evidence type="ECO:0000256" key="3">
    <source>
        <dbReference type="SAM" id="SignalP"/>
    </source>
</evidence>
<dbReference type="Proteomes" id="UP000051330">
    <property type="component" value="Unassembled WGS sequence"/>
</dbReference>
<keyword evidence="2" id="KW-0378">Hydrolase</keyword>
<dbReference type="PATRIC" id="fig|1423792.3.peg.2984"/>
<sequence length="498" mass="54759">MKNQNRWRAITLTSVLALTIAAPVFSTTTAHAATGDPTIKAVKAMDAVATPQQESFVSLAAAAAHPIATEYNLYTSVMIAQAILESAYGTSTLSLPPNNNLFGIKGTYNGQYVEMPTQEWDADQGKYVTVMAQFRKYPDYLSSFNDNGQKLRYGVSWDANYYSGAWVENTTSYQDATKALTGKYATSPTYGDSLNSLIQRWDLTQYDATLQNQRQTIYVTNQSGAPIYNGYSDESTATGATLPYGSGWITPRQAVLLNKMVYYQVATNQWVSSADVSLQNPTTITKPDDTTSVLYINTADNAPIYNTYLTNRTPTGRTLKPASAWRVTRIAKLANGETMYEIGTNNWLKSSDITFSMPGTDTAAPIESPTNDIYTVTAANGATISGTNRKLPRGSRWKINKMIFQANGTAVYQVATNQWVYDYDGRLDSGETSSKVSGIIRANNKNGAPVLSTNLMPSGRILPNGSRWRFTAKKHTRGVDLYQVSPNEWVPGFYVNLE</sequence>
<dbReference type="AlphaFoldDB" id="A0A0R1MWH8"/>
<comment type="similarity">
    <text evidence="1">Belongs to the glycosyl hydrolase 73 family.</text>
</comment>
<feature type="chain" id="PRO_5006408064" description="Mannosyl-glycoprotein endo-beta-N-acetylglucosamidase-like domain-containing protein" evidence="3">
    <location>
        <begin position="33"/>
        <end position="498"/>
    </location>
</feature>
<dbReference type="EMBL" id="AZEC01000007">
    <property type="protein sequence ID" value="KRL12590.1"/>
    <property type="molecule type" value="Genomic_DNA"/>
</dbReference>
<name>A0A0R1MWH8_9LACO</name>
<dbReference type="RefSeq" id="WP_057820651.1">
    <property type="nucleotide sequence ID" value="NZ_AZEC01000007.1"/>
</dbReference>
<dbReference type="Gene3D" id="4.10.80.30">
    <property type="entry name" value="DNA polymerase, domain 6"/>
    <property type="match status" value="1"/>
</dbReference>
<dbReference type="PANTHER" id="PTHR33308">
    <property type="entry name" value="PEPTIDOGLYCAN HYDROLASE FLGJ"/>
    <property type="match status" value="1"/>
</dbReference>
<dbReference type="GO" id="GO:0004040">
    <property type="term" value="F:amidase activity"/>
    <property type="evidence" value="ECO:0007669"/>
    <property type="project" value="InterPro"/>
</dbReference>
<keyword evidence="6" id="KW-1185">Reference proteome</keyword>
<dbReference type="Pfam" id="PF01832">
    <property type="entry name" value="Glucosaminidase"/>
    <property type="match status" value="1"/>
</dbReference>
<gene>
    <name evidence="5" type="ORF">FD09_GL002910</name>
</gene>
<evidence type="ECO:0000256" key="1">
    <source>
        <dbReference type="ARBA" id="ARBA00010266"/>
    </source>
</evidence>
<reference evidence="5 6" key="1">
    <citation type="journal article" date="2015" name="Genome Announc.">
        <title>Expanding the biotechnology potential of lactobacilli through comparative genomics of 213 strains and associated genera.</title>
        <authorList>
            <person name="Sun Z."/>
            <person name="Harris H.M."/>
            <person name="McCann A."/>
            <person name="Guo C."/>
            <person name="Argimon S."/>
            <person name="Zhang W."/>
            <person name="Yang X."/>
            <person name="Jeffery I.B."/>
            <person name="Cooney J.C."/>
            <person name="Kagawa T.F."/>
            <person name="Liu W."/>
            <person name="Song Y."/>
            <person name="Salvetti E."/>
            <person name="Wrobel A."/>
            <person name="Rasinkangas P."/>
            <person name="Parkhill J."/>
            <person name="Rea M.C."/>
            <person name="O'Sullivan O."/>
            <person name="Ritari J."/>
            <person name="Douillard F.P."/>
            <person name="Paul Ross R."/>
            <person name="Yang R."/>
            <person name="Briner A.E."/>
            <person name="Felis G.E."/>
            <person name="de Vos W.M."/>
            <person name="Barrangou R."/>
            <person name="Klaenhammer T.R."/>
            <person name="Caufield P.W."/>
            <person name="Cui Y."/>
            <person name="Zhang H."/>
            <person name="O'Toole P.W."/>
        </authorList>
    </citation>
    <scope>NUCLEOTIDE SEQUENCE [LARGE SCALE GENOMIC DNA]</scope>
    <source>
        <strain evidence="5 6">DSM 12744</strain>
    </source>
</reference>
<dbReference type="Gene3D" id="1.10.530.10">
    <property type="match status" value="1"/>
</dbReference>
<keyword evidence="3" id="KW-0732">Signal</keyword>
<feature type="domain" description="Mannosyl-glycoprotein endo-beta-N-acetylglucosamidase-like" evidence="4">
    <location>
        <begin position="44"/>
        <end position="207"/>
    </location>
</feature>
<evidence type="ECO:0000313" key="6">
    <source>
        <dbReference type="Proteomes" id="UP000051330"/>
    </source>
</evidence>
<proteinExistence type="inferred from homology"/>
<dbReference type="SMART" id="SM00047">
    <property type="entry name" value="LYZ2"/>
    <property type="match status" value="1"/>
</dbReference>
<dbReference type="STRING" id="1423792.FD09_GL002910"/>
<dbReference type="InterPro" id="IPR051056">
    <property type="entry name" value="Glycosyl_Hydrolase_73"/>
</dbReference>